<dbReference type="Pfam" id="PF03993">
    <property type="entry name" value="DUF349"/>
    <property type="match status" value="5"/>
</dbReference>
<accession>A0ABW3JUJ4</accession>
<gene>
    <name evidence="3" type="ORF">ACFQ1U_12430</name>
</gene>
<dbReference type="InterPro" id="IPR007139">
    <property type="entry name" value="DUF349"/>
</dbReference>
<dbReference type="Proteomes" id="UP001597062">
    <property type="component" value="Unassembled WGS sequence"/>
</dbReference>
<feature type="compositionally biased region" description="Basic and acidic residues" evidence="2">
    <location>
        <begin position="38"/>
        <end position="47"/>
    </location>
</feature>
<keyword evidence="4" id="KW-1185">Reference proteome</keyword>
<name>A0ABW3JUJ4_9FLAO</name>
<dbReference type="EMBL" id="JBHTJR010000052">
    <property type="protein sequence ID" value="MFD0994014.1"/>
    <property type="molecule type" value="Genomic_DNA"/>
</dbReference>
<feature type="compositionally biased region" description="Low complexity" evidence="2">
    <location>
        <begin position="12"/>
        <end position="28"/>
    </location>
</feature>
<dbReference type="RefSeq" id="WP_386108861.1">
    <property type="nucleotide sequence ID" value="NZ_JBHTJR010000052.1"/>
</dbReference>
<organism evidence="3 4">
    <name type="scientific">Tenacibaculum geojense</name>
    <dbReference type="NCBI Taxonomy" id="915352"/>
    <lineage>
        <taxon>Bacteria</taxon>
        <taxon>Pseudomonadati</taxon>
        <taxon>Bacteroidota</taxon>
        <taxon>Flavobacteriia</taxon>
        <taxon>Flavobacteriales</taxon>
        <taxon>Flavobacteriaceae</taxon>
        <taxon>Tenacibaculum</taxon>
    </lineage>
</organism>
<evidence type="ECO:0000256" key="2">
    <source>
        <dbReference type="SAM" id="MobiDB-lite"/>
    </source>
</evidence>
<keyword evidence="1" id="KW-0175">Coiled coil</keyword>
<feature type="coiled-coil region" evidence="1">
    <location>
        <begin position="551"/>
        <end position="605"/>
    </location>
</feature>
<evidence type="ECO:0000313" key="4">
    <source>
        <dbReference type="Proteomes" id="UP001597062"/>
    </source>
</evidence>
<sequence>MLENSDKNVEETTSNEVNQVNQQTQTAVDEIENEVAESSEKAEEKNEIPMLDYAAMELDKLVEELQKLIKNNPVQQIKNHVDAVKTAFNGKFGKLLAEKKEAFLAEGGNSIDFQFSSPVKTEYNSLLKDYKVKRDAYYKQLESQLNDNLEKRNALIEELKNLIENADPKTMYNEYQKLNDRWKAIGPVPKSKYNDTWRTYHHHVERFYDLLHLNKDFRELEFKHNLEEKLKLIDRAKTLLNYDDVNAAFKELQELHRLWKEEVGPVDKEHREEVWGKFSDITKQLHDKRHEYQKILRSKHQEIIDAKLAVIAKIDAYDVSGNNSHNDWQKSIKEIEALRQQYFDAGKLPYNKSEAVWQKFKAATQKFNAEKNSFYKAEKQLQSDNLKKKIALVELAESLKESSDWEETTNTMKRIQSDWKKIGHVPRKYSDEIWKRFKAACNHYFDRFHAHKNELDEGVKAIVDAKKAFIDELKNKAEATLDEVKEAIVAWRDMGSLPRNARHLDGKFNKVVDSLLEKQNLSKEDIEMMKFKNIVDNYLSQEDFRKLDSEQLFLRRKIDETVRDMQQLENNLSFISNATEDNPLVKNVRKGIQEFKDQLDILQVKLDYLKGLDY</sequence>
<proteinExistence type="predicted"/>
<evidence type="ECO:0000313" key="3">
    <source>
        <dbReference type="EMBL" id="MFD0994014.1"/>
    </source>
</evidence>
<feature type="coiled-coil region" evidence="1">
    <location>
        <begin position="138"/>
        <end position="166"/>
    </location>
</feature>
<protein>
    <submittedName>
        <fullName evidence="3">DUF349 domain-containing protein</fullName>
    </submittedName>
</protein>
<comment type="caution">
    <text evidence="3">The sequence shown here is derived from an EMBL/GenBank/DDBJ whole genome shotgun (WGS) entry which is preliminary data.</text>
</comment>
<reference evidence="4" key="1">
    <citation type="journal article" date="2019" name="Int. J. Syst. Evol. Microbiol.">
        <title>The Global Catalogue of Microorganisms (GCM) 10K type strain sequencing project: providing services to taxonomists for standard genome sequencing and annotation.</title>
        <authorList>
            <consortium name="The Broad Institute Genomics Platform"/>
            <consortium name="The Broad Institute Genome Sequencing Center for Infectious Disease"/>
            <person name="Wu L."/>
            <person name="Ma J."/>
        </authorList>
    </citation>
    <scope>NUCLEOTIDE SEQUENCE [LARGE SCALE GENOMIC DNA]</scope>
    <source>
        <strain evidence="4">CCUG 60527</strain>
    </source>
</reference>
<feature type="compositionally biased region" description="Basic and acidic residues" evidence="2">
    <location>
        <begin position="1"/>
        <end position="10"/>
    </location>
</feature>
<feature type="region of interest" description="Disordered" evidence="2">
    <location>
        <begin position="1"/>
        <end position="47"/>
    </location>
</feature>
<evidence type="ECO:0000256" key="1">
    <source>
        <dbReference type="SAM" id="Coils"/>
    </source>
</evidence>